<sequence length="111" mass="12915">GEDPHYDEFALAHHLRCRGWVVPAYNMAPKSNVKMLRIVVREDFTRSRCNSLIEDLMTCHRLLKDMDRESSKRLEEYINKHLTSMGKDEHAHPVYAVSLSVSFLLFRPVSA</sequence>
<evidence type="ECO:0000256" key="1">
    <source>
        <dbReference type="ARBA" id="ARBA00009533"/>
    </source>
</evidence>
<evidence type="ECO:0000313" key="3">
    <source>
        <dbReference type="Proteomes" id="UP000285084"/>
    </source>
</evidence>
<dbReference type="Gene3D" id="3.90.1150.160">
    <property type="match status" value="1"/>
</dbReference>
<dbReference type="InterPro" id="IPR010107">
    <property type="entry name" value="Glutamate_decarboxylase"/>
</dbReference>
<organism evidence="2 3">
    <name type="scientific">Fusarium oxysporum</name>
    <name type="common">Fusarium vascular wilt</name>
    <dbReference type="NCBI Taxonomy" id="5507"/>
    <lineage>
        <taxon>Eukaryota</taxon>
        <taxon>Fungi</taxon>
        <taxon>Dikarya</taxon>
        <taxon>Ascomycota</taxon>
        <taxon>Pezizomycotina</taxon>
        <taxon>Sordariomycetes</taxon>
        <taxon>Hypocreomycetidae</taxon>
        <taxon>Hypocreales</taxon>
        <taxon>Nectriaceae</taxon>
        <taxon>Fusarium</taxon>
        <taxon>Fusarium oxysporum species complex</taxon>
    </lineage>
</organism>
<feature type="non-terminal residue" evidence="2">
    <location>
        <position position="1"/>
    </location>
</feature>
<dbReference type="VEuPathDB" id="FungiDB:FOZG_14534"/>
<proteinExistence type="inferred from homology"/>
<dbReference type="GO" id="GO:0030170">
    <property type="term" value="F:pyridoxal phosphate binding"/>
    <property type="evidence" value="ECO:0007669"/>
    <property type="project" value="InterPro"/>
</dbReference>
<dbReference type="GO" id="GO:0005829">
    <property type="term" value="C:cytosol"/>
    <property type="evidence" value="ECO:0007669"/>
    <property type="project" value="TreeGrafter"/>
</dbReference>
<protein>
    <recommendedName>
        <fullName evidence="4">Glutamate decarboxylase</fullName>
    </recommendedName>
</protein>
<reference evidence="2 3" key="1">
    <citation type="journal article" date="2018" name="Sci. Rep.">
        <title>Characterisation of pathogen-specific regions and novel effector candidates in Fusarium oxysporum f. sp. cepae.</title>
        <authorList>
            <person name="Armitage A.D."/>
            <person name="Taylor A."/>
            <person name="Sobczyk M.K."/>
            <person name="Baxter L."/>
            <person name="Greenfield B.P."/>
            <person name="Bates H.J."/>
            <person name="Wilson F."/>
            <person name="Jackson A.C."/>
            <person name="Ott S."/>
            <person name="Harrison R.J."/>
            <person name="Clarkson J.P."/>
        </authorList>
    </citation>
    <scope>NUCLEOTIDE SEQUENCE [LARGE SCALE GENOMIC DNA]</scope>
    <source>
        <strain evidence="2 3">Fo_A13</strain>
    </source>
</reference>
<dbReference type="VEuPathDB" id="FungiDB:HZS61_001946"/>
<evidence type="ECO:0008006" key="4">
    <source>
        <dbReference type="Google" id="ProtNLM"/>
    </source>
</evidence>
<accession>A0A420M8C8</accession>
<dbReference type="InterPro" id="IPR015424">
    <property type="entry name" value="PyrdxlP-dep_Trfase"/>
</dbReference>
<dbReference type="VEuPathDB" id="FungiDB:FOMG_15959"/>
<evidence type="ECO:0000313" key="2">
    <source>
        <dbReference type="EMBL" id="RKK58508.1"/>
    </source>
</evidence>
<comment type="similarity">
    <text evidence="1">Belongs to the group II decarboxylase family.</text>
</comment>
<name>A0A420M8C8_FUSOX</name>
<dbReference type="GO" id="GO:0006538">
    <property type="term" value="P:L-glutamate catabolic process"/>
    <property type="evidence" value="ECO:0007669"/>
    <property type="project" value="TreeGrafter"/>
</dbReference>
<dbReference type="PANTHER" id="PTHR43321:SF6">
    <property type="entry name" value="GLUTAMATE DECARBOXYLASE"/>
    <property type="match status" value="1"/>
</dbReference>
<dbReference type="GO" id="GO:0004351">
    <property type="term" value="F:glutamate decarboxylase activity"/>
    <property type="evidence" value="ECO:0007669"/>
    <property type="project" value="InterPro"/>
</dbReference>
<dbReference type="SUPFAM" id="SSF53383">
    <property type="entry name" value="PLP-dependent transferases"/>
    <property type="match status" value="1"/>
</dbReference>
<gene>
    <name evidence="2" type="ORF">BFJ69_g17394</name>
</gene>
<dbReference type="VEuPathDB" id="FungiDB:FOC4_g10010251"/>
<dbReference type="AlphaFoldDB" id="A0A420M8C8"/>
<dbReference type="VEuPathDB" id="FungiDB:FOC1_g10001219"/>
<comment type="caution">
    <text evidence="2">The sequence shown here is derived from an EMBL/GenBank/DDBJ whole genome shotgun (WGS) entry which is preliminary data.</text>
</comment>
<dbReference type="EMBL" id="MRCX01000789">
    <property type="protein sequence ID" value="RKK58508.1"/>
    <property type="molecule type" value="Genomic_DNA"/>
</dbReference>
<dbReference type="Proteomes" id="UP000285084">
    <property type="component" value="Unassembled WGS sequence"/>
</dbReference>
<dbReference type="PANTHER" id="PTHR43321">
    <property type="entry name" value="GLUTAMATE DECARBOXYLASE"/>
    <property type="match status" value="1"/>
</dbReference>
<dbReference type="VEuPathDB" id="FungiDB:FOXG_10235"/>
<dbReference type="VEuPathDB" id="FungiDB:FOIG_08380"/>